<protein>
    <submittedName>
        <fullName evidence="2">Uncharacterized protein</fullName>
    </submittedName>
</protein>
<evidence type="ECO:0000256" key="1">
    <source>
        <dbReference type="SAM" id="MobiDB-lite"/>
    </source>
</evidence>
<dbReference type="Proteomes" id="UP001044222">
    <property type="component" value="Unassembled WGS sequence"/>
</dbReference>
<evidence type="ECO:0000313" key="3">
    <source>
        <dbReference type="Proteomes" id="UP001044222"/>
    </source>
</evidence>
<feature type="compositionally biased region" description="Basic residues" evidence="1">
    <location>
        <begin position="1"/>
        <end position="11"/>
    </location>
</feature>
<gene>
    <name evidence="2" type="ORF">ANANG_G00004680</name>
</gene>
<reference evidence="2" key="1">
    <citation type="submission" date="2021-01" db="EMBL/GenBank/DDBJ databases">
        <title>A chromosome-scale assembly of European eel, Anguilla anguilla.</title>
        <authorList>
            <person name="Henkel C."/>
            <person name="Jong-Raadsen S.A."/>
            <person name="Dufour S."/>
            <person name="Weltzien F.-A."/>
            <person name="Palstra A.P."/>
            <person name="Pelster B."/>
            <person name="Spaink H.P."/>
            <person name="Van Den Thillart G.E."/>
            <person name="Jansen H."/>
            <person name="Zahm M."/>
            <person name="Klopp C."/>
            <person name="Cedric C."/>
            <person name="Louis A."/>
            <person name="Berthelot C."/>
            <person name="Parey E."/>
            <person name="Roest Crollius H."/>
            <person name="Montfort J."/>
            <person name="Robinson-Rechavi M."/>
            <person name="Bucao C."/>
            <person name="Bouchez O."/>
            <person name="Gislard M."/>
            <person name="Lluch J."/>
            <person name="Milhes M."/>
            <person name="Lampietro C."/>
            <person name="Lopez Roques C."/>
            <person name="Donnadieu C."/>
            <person name="Braasch I."/>
            <person name="Desvignes T."/>
            <person name="Postlethwait J."/>
            <person name="Bobe J."/>
            <person name="Guiguen Y."/>
            <person name="Dirks R."/>
        </authorList>
    </citation>
    <scope>NUCLEOTIDE SEQUENCE</scope>
    <source>
        <strain evidence="2">Tag_6206</strain>
        <tissue evidence="2">Liver</tissue>
    </source>
</reference>
<accession>A0A9D3S619</accession>
<evidence type="ECO:0000313" key="2">
    <source>
        <dbReference type="EMBL" id="KAG5856123.1"/>
    </source>
</evidence>
<proteinExistence type="predicted"/>
<dbReference type="EMBL" id="JAFIRN010000001">
    <property type="protein sequence ID" value="KAG5856123.1"/>
    <property type="molecule type" value="Genomic_DNA"/>
</dbReference>
<feature type="region of interest" description="Disordered" evidence="1">
    <location>
        <begin position="1"/>
        <end position="56"/>
    </location>
</feature>
<dbReference type="AlphaFoldDB" id="A0A9D3S619"/>
<keyword evidence="3" id="KW-1185">Reference proteome</keyword>
<sequence>MGGLAIRRREHRGGGTAKTPRPPRSSYRRSPLTAGAARAMAVSGPGDRSLITGANETPLYSERRVGADNAALPIATSQ</sequence>
<organism evidence="2 3">
    <name type="scientific">Anguilla anguilla</name>
    <name type="common">European freshwater eel</name>
    <name type="synonym">Muraena anguilla</name>
    <dbReference type="NCBI Taxonomy" id="7936"/>
    <lineage>
        <taxon>Eukaryota</taxon>
        <taxon>Metazoa</taxon>
        <taxon>Chordata</taxon>
        <taxon>Craniata</taxon>
        <taxon>Vertebrata</taxon>
        <taxon>Euteleostomi</taxon>
        <taxon>Actinopterygii</taxon>
        <taxon>Neopterygii</taxon>
        <taxon>Teleostei</taxon>
        <taxon>Anguilliformes</taxon>
        <taxon>Anguillidae</taxon>
        <taxon>Anguilla</taxon>
    </lineage>
</organism>
<name>A0A9D3S619_ANGAN</name>
<comment type="caution">
    <text evidence="2">The sequence shown here is derived from an EMBL/GenBank/DDBJ whole genome shotgun (WGS) entry which is preliminary data.</text>
</comment>